<reference evidence="10 11" key="1">
    <citation type="submission" date="2019-04" db="EMBL/GenBank/DDBJ databases">
        <title>Comparative genomics and transcriptomics to analyze fruiting body development in filamentous ascomycetes.</title>
        <authorList>
            <consortium name="DOE Joint Genome Institute"/>
            <person name="Lutkenhaus R."/>
            <person name="Traeger S."/>
            <person name="Breuer J."/>
            <person name="Kuo A."/>
            <person name="Lipzen A."/>
            <person name="Pangilinan J."/>
            <person name="Dilworth D."/>
            <person name="Sandor L."/>
            <person name="Poggeler S."/>
            <person name="Barry K."/>
            <person name="Grigoriev I.V."/>
            <person name="Nowrousian M."/>
        </authorList>
    </citation>
    <scope>NUCLEOTIDE SEQUENCE [LARGE SCALE GENOMIC DNA]</scope>
    <source>
        <strain evidence="10 11">CBS 389.68</strain>
    </source>
</reference>
<proteinExistence type="predicted"/>
<evidence type="ECO:0000256" key="3">
    <source>
        <dbReference type="ARBA" id="ARBA00022737"/>
    </source>
</evidence>
<comment type="subcellular location">
    <subcellularLocation>
        <location evidence="1">Nucleus</location>
    </subcellularLocation>
</comment>
<dbReference type="PANTHER" id="PTHR14978">
    <property type="entry name" value="BETA-CATENIN-LIKE PROTEIN 1 NUCLEAR ASSOCIATED PROTEIN"/>
    <property type="match status" value="1"/>
</dbReference>
<feature type="region of interest" description="Disordered" evidence="8">
    <location>
        <begin position="1"/>
        <end position="99"/>
    </location>
</feature>
<evidence type="ECO:0000256" key="2">
    <source>
        <dbReference type="ARBA" id="ARBA00022553"/>
    </source>
</evidence>
<keyword evidence="5" id="KW-0539">Nucleus</keyword>
<dbReference type="OrthoDB" id="1898821at2759"/>
<dbReference type="Pfam" id="PF08216">
    <property type="entry name" value="CTNNBL"/>
    <property type="match status" value="1"/>
</dbReference>
<dbReference type="AlphaFoldDB" id="A0A4S2N305"/>
<evidence type="ECO:0000256" key="7">
    <source>
        <dbReference type="SAM" id="Coils"/>
    </source>
</evidence>
<keyword evidence="11" id="KW-1185">Reference proteome</keyword>
<organism evidence="10 11">
    <name type="scientific">Ascodesmis nigricans</name>
    <dbReference type="NCBI Taxonomy" id="341454"/>
    <lineage>
        <taxon>Eukaryota</taxon>
        <taxon>Fungi</taxon>
        <taxon>Dikarya</taxon>
        <taxon>Ascomycota</taxon>
        <taxon>Pezizomycotina</taxon>
        <taxon>Pezizomycetes</taxon>
        <taxon>Pezizales</taxon>
        <taxon>Ascodesmidaceae</taxon>
        <taxon>Ascodesmis</taxon>
    </lineage>
</organism>
<dbReference type="GO" id="GO:0010467">
    <property type="term" value="P:gene expression"/>
    <property type="evidence" value="ECO:0007669"/>
    <property type="project" value="UniProtKB-ARBA"/>
</dbReference>
<keyword evidence="2" id="KW-0597">Phosphoprotein</keyword>
<dbReference type="PROSITE" id="PS50176">
    <property type="entry name" value="ARM_REPEAT"/>
    <property type="match status" value="1"/>
</dbReference>
<feature type="domain" description="Beta-catenin-like protein 1 N-terminal" evidence="9">
    <location>
        <begin position="105"/>
        <end position="214"/>
    </location>
</feature>
<dbReference type="InterPro" id="IPR011989">
    <property type="entry name" value="ARM-like"/>
</dbReference>
<evidence type="ECO:0000256" key="4">
    <source>
        <dbReference type="ARBA" id="ARBA00023054"/>
    </source>
</evidence>
<evidence type="ECO:0000256" key="8">
    <source>
        <dbReference type="SAM" id="MobiDB-lite"/>
    </source>
</evidence>
<dbReference type="InParanoid" id="A0A4S2N305"/>
<dbReference type="SUPFAM" id="SSF48371">
    <property type="entry name" value="ARM repeat"/>
    <property type="match status" value="1"/>
</dbReference>
<dbReference type="Gene3D" id="1.25.10.10">
    <property type="entry name" value="Leucine-rich Repeat Variant"/>
    <property type="match status" value="1"/>
</dbReference>
<dbReference type="PANTHER" id="PTHR14978:SF0">
    <property type="entry name" value="BETA-CATENIN-LIKE PROTEIN 1"/>
    <property type="match status" value="1"/>
</dbReference>
<dbReference type="SMART" id="SM01156">
    <property type="entry name" value="DUF1716"/>
    <property type="match status" value="1"/>
</dbReference>
<evidence type="ECO:0000259" key="9">
    <source>
        <dbReference type="SMART" id="SM01156"/>
    </source>
</evidence>
<gene>
    <name evidence="10" type="ORF">EX30DRAFT_357445</name>
</gene>
<evidence type="ECO:0000313" key="10">
    <source>
        <dbReference type="EMBL" id="TGZ83497.1"/>
    </source>
</evidence>
<accession>A0A4S2N305</accession>
<dbReference type="InterPro" id="IPR016024">
    <property type="entry name" value="ARM-type_fold"/>
</dbReference>
<protein>
    <submittedName>
        <fullName evidence="10">DUF1716-domain-containing protein</fullName>
    </submittedName>
</protein>
<evidence type="ECO:0000256" key="6">
    <source>
        <dbReference type="PROSITE-ProRule" id="PRU00259"/>
    </source>
</evidence>
<feature type="coiled-coil region" evidence="7">
    <location>
        <begin position="503"/>
        <end position="530"/>
    </location>
</feature>
<evidence type="ECO:0000256" key="1">
    <source>
        <dbReference type="ARBA" id="ARBA00004123"/>
    </source>
</evidence>
<dbReference type="InterPro" id="IPR039678">
    <property type="entry name" value="CTNNBL1"/>
</dbReference>
<keyword evidence="3" id="KW-0677">Repeat</keyword>
<feature type="repeat" description="ARM" evidence="6">
    <location>
        <begin position="193"/>
        <end position="221"/>
    </location>
</feature>
<dbReference type="InterPro" id="IPR000225">
    <property type="entry name" value="Armadillo"/>
</dbReference>
<feature type="compositionally biased region" description="Low complexity" evidence="8">
    <location>
        <begin position="15"/>
        <end position="24"/>
    </location>
</feature>
<dbReference type="Proteomes" id="UP000298138">
    <property type="component" value="Unassembled WGS sequence"/>
</dbReference>
<name>A0A4S2N305_9PEZI</name>
<dbReference type="InterPro" id="IPR013180">
    <property type="entry name" value="CTNNBL1_N"/>
</dbReference>
<dbReference type="SMART" id="SM00185">
    <property type="entry name" value="ARM"/>
    <property type="match status" value="2"/>
</dbReference>
<keyword evidence="4 7" id="KW-0175">Coiled coil</keyword>
<dbReference type="GO" id="GO:0005681">
    <property type="term" value="C:spliceosomal complex"/>
    <property type="evidence" value="ECO:0007669"/>
    <property type="project" value="TreeGrafter"/>
</dbReference>
<evidence type="ECO:0000313" key="11">
    <source>
        <dbReference type="Proteomes" id="UP000298138"/>
    </source>
</evidence>
<dbReference type="FunFam" id="1.25.10.10:FF:001136">
    <property type="entry name" value="Beta-catenin-like protein 1"/>
    <property type="match status" value="1"/>
</dbReference>
<dbReference type="EMBL" id="ML220113">
    <property type="protein sequence ID" value="TGZ83497.1"/>
    <property type="molecule type" value="Genomic_DNA"/>
</dbReference>
<sequence>MADIDALFKKPTLPSTASSSAAGGSRKRKNGPHHDPVAAYKAAKFSNNSSPDRTARVEDAPDTDDYEGGASSSALPADFFDAPSGAAVDEPDEDEDGGRFFGGGVSEKQAEIFDFVDELEKEVKAPETIDVAWLRKKALGFEKKINKNAELRAKFDDEPQKFMESEEQLDTEIKSFSILSSHPSLYPEFIRLGTVTSLVRLLSHENTDIATDVVELLSELTDEDIEATPEQWSDFIDTLMSASLPELLTQNLTRLNETLESDRAGIYHTLSLFENLCSQPSIPDQLTSLLPWLLTRIQARESPVSQNKQYSAELLSILLQTSPTNRRSLISLNAIDTLLQLLFPYRKHDPPKHTDEAEFVENLFDVLTLLVDEPEGQQALVDAEGIELLLIMLKDGKMAKMRALRLIDHALTPSASSSSSSSSYASVIAVATRLVTAGGLKHLFTLFMRSTTPTSSRTTLEHLLSILSHLLRLLPSDSPERIRTLAKFVEKDYEKITRLLSVRKDYVRRLRKTEEEIDEIRRVMDEDTREEVEEEWVQRRLEGGGYVVAMLDQVLAWLWVEDKGARERVRSGLEGEGGVGVVRKTLEETISLMGDSDDDLDENQKDTKDMLETLISFL</sequence>
<evidence type="ECO:0000256" key="5">
    <source>
        <dbReference type="ARBA" id="ARBA00023242"/>
    </source>
</evidence>
<dbReference type="STRING" id="341454.A0A4S2N305"/>